<dbReference type="KEGG" id="pda:103719394"/>
<feature type="region of interest" description="Disordered" evidence="5">
    <location>
        <begin position="651"/>
        <end position="685"/>
    </location>
</feature>
<feature type="coiled-coil region" evidence="4">
    <location>
        <begin position="437"/>
        <end position="467"/>
    </location>
</feature>
<evidence type="ECO:0000256" key="3">
    <source>
        <dbReference type="ARBA" id="ARBA00023242"/>
    </source>
</evidence>
<dbReference type="GeneID" id="103719394"/>
<feature type="region of interest" description="Disordered" evidence="5">
    <location>
        <begin position="1021"/>
        <end position="1040"/>
    </location>
</feature>
<feature type="compositionally biased region" description="Basic and acidic residues" evidence="5">
    <location>
        <begin position="659"/>
        <end position="681"/>
    </location>
</feature>
<evidence type="ECO:0000256" key="1">
    <source>
        <dbReference type="ARBA" id="ARBA00004123"/>
    </source>
</evidence>
<dbReference type="PANTHER" id="PTHR14152:SF5">
    <property type="entry name" value="U4_U6.U5 TRI-SNRNP-ASSOCIATED PROTEIN 1"/>
    <property type="match status" value="1"/>
</dbReference>
<feature type="region of interest" description="Disordered" evidence="5">
    <location>
        <begin position="591"/>
        <end position="636"/>
    </location>
</feature>
<proteinExistence type="inferred from homology"/>
<feature type="region of interest" description="Disordered" evidence="5">
    <location>
        <begin position="43"/>
        <end position="405"/>
    </location>
</feature>
<feature type="compositionally biased region" description="Acidic residues" evidence="5">
    <location>
        <begin position="56"/>
        <end position="70"/>
    </location>
</feature>
<dbReference type="InterPro" id="IPR005011">
    <property type="entry name" value="SNU66/SART1"/>
</dbReference>
<dbReference type="OrthoDB" id="5583at2759"/>
<gene>
    <name evidence="7" type="primary">LOC103719394</name>
</gene>
<feature type="region of interest" description="Disordered" evidence="5">
    <location>
        <begin position="753"/>
        <end position="774"/>
    </location>
</feature>
<feature type="compositionally biased region" description="Basic and acidic residues" evidence="5">
    <location>
        <begin position="72"/>
        <end position="93"/>
    </location>
</feature>
<feature type="compositionally biased region" description="Basic and acidic residues" evidence="5">
    <location>
        <begin position="792"/>
        <end position="801"/>
    </location>
</feature>
<dbReference type="AlphaFoldDB" id="A0A8B7CUQ8"/>
<feature type="region of interest" description="Disordered" evidence="5">
    <location>
        <begin position="792"/>
        <end position="818"/>
    </location>
</feature>
<feature type="compositionally biased region" description="Basic residues" evidence="5">
    <location>
        <begin position="624"/>
        <end position="635"/>
    </location>
</feature>
<dbReference type="Pfam" id="PF03343">
    <property type="entry name" value="SART-1"/>
    <property type="match status" value="2"/>
</dbReference>
<dbReference type="RefSeq" id="XP_008806833.2">
    <property type="nucleotide sequence ID" value="XM_008808611.4"/>
</dbReference>
<reference evidence="7" key="1">
    <citation type="submission" date="2025-08" db="UniProtKB">
        <authorList>
            <consortium name="RefSeq"/>
        </authorList>
    </citation>
    <scope>IDENTIFICATION</scope>
    <source>
        <tissue evidence="7">Young leaves</tissue>
    </source>
</reference>
<dbReference type="GO" id="GO:0046540">
    <property type="term" value="C:U4/U6 x U5 tri-snRNP complex"/>
    <property type="evidence" value="ECO:0007669"/>
    <property type="project" value="TreeGrafter"/>
</dbReference>
<evidence type="ECO:0000313" key="6">
    <source>
        <dbReference type="Proteomes" id="UP000228380"/>
    </source>
</evidence>
<protein>
    <submittedName>
        <fullName evidence="7">SART-1 family protein DOT2 isoform X1</fullName>
    </submittedName>
</protein>
<feature type="region of interest" description="Disordered" evidence="5">
    <location>
        <begin position="555"/>
        <end position="578"/>
    </location>
</feature>
<keyword evidence="6" id="KW-1185">Reference proteome</keyword>
<name>A0A8B7CUQ8_PHODC</name>
<keyword evidence="4" id="KW-0175">Coiled coil</keyword>
<dbReference type="GO" id="GO:0045292">
    <property type="term" value="P:mRNA cis splicing, via spliceosome"/>
    <property type="evidence" value="ECO:0007669"/>
    <property type="project" value="TreeGrafter"/>
</dbReference>
<comment type="subcellular location">
    <subcellularLocation>
        <location evidence="1">Nucleus</location>
    </subcellularLocation>
</comment>
<evidence type="ECO:0000256" key="5">
    <source>
        <dbReference type="SAM" id="MobiDB-lite"/>
    </source>
</evidence>
<sequence>MERLRSQSICVIKILGGFALSGCLATIMDMELGEIRMEQDEARFGNGSLERAARDEETDELEDYGGDMETDGIGKEDNDSGSKDKGKSRESGKHKSKEGKKRRREEKVHGSRDGERSKEREKENRDLDRYDTRDKDRFESSRERRKEERLEFNKDREYEKERDRDKERSRDKVREKDYDRDKYREKERDLERGKDRGKELDKERERSIDRERDRGRDRGKERGKEREKDREGERERDLMREYDRGKEREKVHDHARDRDKDHERSKFRERDHEKDVEKELDRERGKEKDRERGKDRDREREKDRDRLKEKEREKEKIKGREKEKEKEKGKLEKDRAKEKSREKEIDIRGKEREIGRAREGEKDEKVKGDGGDSRIARKGQEVQDDEGDLTHNEKPLSSISTSKLEERVVKMKEERLKRKSDGASEISSWVNKSRKLEEKWTAEKEKALRLSKALEEQDNILAESEDEEATGHSGNDLAGAKILHGLDKVMEGGAVVLTLKDQSILADGDINEEADMLENVEIGEQKQRDEAYRAAKKRTGLYDDKFSDDIGSQKTILPQYDNQNEDEGVTLDESGRFTGEAEKKLEELRKRIEGGAIKKSNEDLTSSGKISSDYYTPDEMLQFKKPKKKKSLRKKEKLDLDALEAEAISAGLGAGDLGSRNDLRRQTAKEEQEKAEAEKRSHAYQSAIAKAEEASKALRQEQTSTVKSVEDDNLVFGEDYEDVHRSIGQARKLALKKQDETAVSGPEAVALVATTKKEQEDASPTEGGEPQENKVIITEMEEFVLGLQITEDTHKPESEDVFKDEEDIPKPLELETEAEVGGWTEVMETDDTEAAVNEEKEDINPDEIIHETSMGKGLSGALKLLKERGTLNESIDWGGRNMDKKKSKLVGINDNEGPKEIRIERTDEFGRIMTPKEAFRMLSHKFHGKGPGKMKQEKRMKQYQEDLKTKQMKASDTPLLAMEKMREAQARLKTPYLVLSGHVKPGQTSDPRSGFATVEKDHLGSLTPMLGDKKVEHFLGINRKPDARSMGPPPPKKLKS</sequence>
<feature type="compositionally biased region" description="Pro residues" evidence="5">
    <location>
        <begin position="1031"/>
        <end position="1040"/>
    </location>
</feature>
<comment type="similarity">
    <text evidence="2">Belongs to the SNU66/SART1 family.</text>
</comment>
<evidence type="ECO:0000313" key="7">
    <source>
        <dbReference type="RefSeq" id="XP_008806833.2"/>
    </source>
</evidence>
<feature type="compositionally biased region" description="Basic residues" evidence="5">
    <location>
        <begin position="94"/>
        <end position="104"/>
    </location>
</feature>
<dbReference type="Proteomes" id="UP000228380">
    <property type="component" value="Unplaced"/>
</dbReference>
<feature type="region of interest" description="Disordered" evidence="5">
    <location>
        <begin position="834"/>
        <end position="854"/>
    </location>
</feature>
<evidence type="ECO:0000256" key="2">
    <source>
        <dbReference type="ARBA" id="ARBA00006076"/>
    </source>
</evidence>
<evidence type="ECO:0000256" key="4">
    <source>
        <dbReference type="SAM" id="Coils"/>
    </source>
</evidence>
<organism evidence="6 7">
    <name type="scientific">Phoenix dactylifera</name>
    <name type="common">Date palm</name>
    <dbReference type="NCBI Taxonomy" id="42345"/>
    <lineage>
        <taxon>Eukaryota</taxon>
        <taxon>Viridiplantae</taxon>
        <taxon>Streptophyta</taxon>
        <taxon>Embryophyta</taxon>
        <taxon>Tracheophyta</taxon>
        <taxon>Spermatophyta</taxon>
        <taxon>Magnoliopsida</taxon>
        <taxon>Liliopsida</taxon>
        <taxon>Arecaceae</taxon>
        <taxon>Coryphoideae</taxon>
        <taxon>Phoeniceae</taxon>
        <taxon>Phoenix</taxon>
    </lineage>
</organism>
<feature type="compositionally biased region" description="Basic and acidic residues" evidence="5">
    <location>
        <begin position="105"/>
        <end position="381"/>
    </location>
</feature>
<accession>A0A8B7CUQ8</accession>
<dbReference type="PANTHER" id="PTHR14152">
    <property type="entry name" value="SQUAMOUS CELL CARCINOMA ANTIGEN RECOGNISED BY CYTOTOXIC T LYMPHOCYTES"/>
    <property type="match status" value="1"/>
</dbReference>
<feature type="compositionally biased region" description="Polar residues" evidence="5">
    <location>
        <begin position="603"/>
        <end position="614"/>
    </location>
</feature>
<keyword evidence="3" id="KW-0539">Nucleus</keyword>
<dbReference type="GO" id="GO:0000481">
    <property type="term" value="P:maturation of 5S rRNA"/>
    <property type="evidence" value="ECO:0007669"/>
    <property type="project" value="TreeGrafter"/>
</dbReference>